<reference evidence="3 4" key="1">
    <citation type="submission" date="2020-11" db="EMBL/GenBank/DDBJ databases">
        <authorList>
            <person name="Kim M.K."/>
        </authorList>
    </citation>
    <scope>NUCLEOTIDE SEQUENCE [LARGE SCALE GENOMIC DNA]</scope>
    <source>
        <strain evidence="3 4">BT290</strain>
    </source>
</reference>
<evidence type="ECO:0000313" key="3">
    <source>
        <dbReference type="EMBL" id="MBF9196140.1"/>
    </source>
</evidence>
<dbReference type="PROSITE" id="PS00330">
    <property type="entry name" value="HEMOLYSIN_CALCIUM"/>
    <property type="match status" value="3"/>
</dbReference>
<dbReference type="InterPro" id="IPR011049">
    <property type="entry name" value="Serralysin-like_metalloprot_C"/>
</dbReference>
<dbReference type="SUPFAM" id="SSF51120">
    <property type="entry name" value="beta-Roll"/>
    <property type="match status" value="2"/>
</dbReference>
<dbReference type="Proteomes" id="UP000611708">
    <property type="component" value="Unassembled WGS sequence"/>
</dbReference>
<dbReference type="Pfam" id="PF00353">
    <property type="entry name" value="HemolysinCabind"/>
    <property type="match status" value="2"/>
</dbReference>
<dbReference type="InterPro" id="IPR050557">
    <property type="entry name" value="RTX_toxin/Mannuronan_C5-epim"/>
</dbReference>
<protein>
    <submittedName>
        <fullName evidence="3">Calcium-binding protein</fullName>
    </submittedName>
</protein>
<name>A0ABS0HRN5_9HYPH</name>
<dbReference type="PANTHER" id="PTHR38340">
    <property type="entry name" value="S-LAYER PROTEIN"/>
    <property type="match status" value="1"/>
</dbReference>
<dbReference type="InterPro" id="IPR018511">
    <property type="entry name" value="Hemolysin-typ_Ca-bd_CS"/>
</dbReference>
<keyword evidence="4" id="KW-1185">Reference proteome</keyword>
<dbReference type="PANTHER" id="PTHR38340:SF1">
    <property type="entry name" value="S-LAYER PROTEIN"/>
    <property type="match status" value="1"/>
</dbReference>
<evidence type="ECO:0000313" key="4">
    <source>
        <dbReference type="Proteomes" id="UP000611708"/>
    </source>
</evidence>
<dbReference type="InterPro" id="IPR001343">
    <property type="entry name" value="Hemolysn_Ca-bd"/>
</dbReference>
<sequence>MGTPLPAGPVFRINPVKSYSVGHSAATLKDGTFVVVWSQEVNETVKDPETGEVVSVTRYSTVRGQVFFANGDKLGEEFLISSLEGDNAGLGVSDVVGLKDGGFAVSYSRSPDGSFENTDTLVRVYEADRSSSGEFIATQETEGAQANSVLTALEDGGFMLSYQTNTVFGELPTLTIQRYDANGVRLGPKKSVNFSSDEMQSFTTLKNGNVVLTYFDGVGELRSHIYTPDGAEVTPENGIILPSTRDDRQVQPSITALADGRFVAVWTQAGRTDEDPFVNSVRGRIFTAEGTPVGNDFQINVKTEGSQRLSSVAALPNGGFAVAFEDWDFGDGSPSARVQSIRVVAFGANGTRDGDEVLAVTGGFQDVQSPQLSALADGRLLLTWTELNGNREPHSAAQVLDPRVERVNWVGSNDEDNYVGTILDDTLKGMAGKDRLYGNNGSDTLDGGAGADSLDGGAGLDLVSYAAAKSRVDVDLAKKAGAAGEAAGDVLTAVEGIIGSTFNDKLVGDDVDNLLKGGNGKDDLQAGAGDDQIWGGTGNDTLKGNGGKDIFVFDTKAAAKTNKDKIADFKTKDDSIWLDNKVFTKLGKKGTEDNPSQLSKAFFTIGSKAKDKNDYLVYDKAKGVLYYDADGSGKGKAVEIAALSKKLSLTHKDFFVI</sequence>
<evidence type="ECO:0000256" key="2">
    <source>
        <dbReference type="ARBA" id="ARBA00022525"/>
    </source>
</evidence>
<comment type="subcellular location">
    <subcellularLocation>
        <location evidence="1">Secreted</location>
    </subcellularLocation>
</comment>
<dbReference type="Gene3D" id="2.150.10.10">
    <property type="entry name" value="Serralysin-like metalloprotease, C-terminal"/>
    <property type="match status" value="2"/>
</dbReference>
<dbReference type="PRINTS" id="PR00313">
    <property type="entry name" value="CABNDNGRPT"/>
</dbReference>
<keyword evidence="2" id="KW-0964">Secreted</keyword>
<proteinExistence type="predicted"/>
<dbReference type="RefSeq" id="WP_196263513.1">
    <property type="nucleotide sequence ID" value="NZ_JADQDN010000003.1"/>
</dbReference>
<comment type="caution">
    <text evidence="3">The sequence shown here is derived from an EMBL/GenBank/DDBJ whole genome shotgun (WGS) entry which is preliminary data.</text>
</comment>
<organism evidence="3 4">
    <name type="scientific">Microvirga terrestris</name>
    <dbReference type="NCBI Taxonomy" id="2791024"/>
    <lineage>
        <taxon>Bacteria</taxon>
        <taxon>Pseudomonadati</taxon>
        <taxon>Pseudomonadota</taxon>
        <taxon>Alphaproteobacteria</taxon>
        <taxon>Hyphomicrobiales</taxon>
        <taxon>Methylobacteriaceae</taxon>
        <taxon>Microvirga</taxon>
    </lineage>
</organism>
<accession>A0ABS0HRN5</accession>
<dbReference type="SUPFAM" id="SSF82171">
    <property type="entry name" value="DPP6 N-terminal domain-like"/>
    <property type="match status" value="1"/>
</dbReference>
<gene>
    <name evidence="3" type="ORF">I2H36_08825</name>
</gene>
<evidence type="ECO:0000256" key="1">
    <source>
        <dbReference type="ARBA" id="ARBA00004613"/>
    </source>
</evidence>
<dbReference type="EMBL" id="JADQDN010000003">
    <property type="protein sequence ID" value="MBF9196140.1"/>
    <property type="molecule type" value="Genomic_DNA"/>
</dbReference>